<proteinExistence type="predicted"/>
<name>A0ABQ9I009_9NEOP</name>
<evidence type="ECO:0000313" key="2">
    <source>
        <dbReference type="Proteomes" id="UP001159363"/>
    </source>
</evidence>
<keyword evidence="2" id="KW-1185">Reference proteome</keyword>
<sequence length="755" mass="85485">MHTNRAGDDVKNIVLCTTQIFLYKVKINQCLSFHFCGKTHFLYGSVADIKDDCAFHPSAEFDLINFPSLAQTNAWINEPLNHEVLGGERGRIAVQASDRESGSPSVCVYVGVAGIYCRSDYGGHAARRWHCEGGYGSARASSPSYPLPASTPRSAIRGQSFRNVRYGHSRCSCRPQGTITHHVAEMRGQAWPPRGKEKSHYRSDPPSSHCASPFSSVLAVALYSVLGDVGPVVVRKHIPPTIRRTIVWTTPVIDIAMHCRRVEKGYHHIRDVRWMFQALLIRMNHFWYTARDTATLKGAVTNTAANNSSRNSEPSNLRFMCICNVSLSCAVYTLAGEFEAPAYNAMFSSTRIRLKRASQKQSCDTYKTPYEVKRYRERKKNIKASDHVNVHVFKQNDWSCPQYSHTPLCSFFLNFVSFPSRMLKAYGNKETDKGFEKCRDNCETTVLSIPTQEFTTLRTGIEVMVSAAELTTQMCRRPARTYTHSPVTTLRRAQYLQRHFGYPPHRLQCITYLEEQADECVKQIVTCKAVFRSANYRDRKLINELRSELEEVVVCNSRIAPALARQLASLGLQSIVQGVVPPAATQLDLIWIEFEWKLFPRRRWAVAITSPHHVHMILVSTLPQHFLQPRKYIRKTSDTCFWDFSLMARCRNYSNSEWPCEVMEMASLEEQLFPSISETLILGFWRVAIEKYPDVSVHALQSPSAGELEPLPEDGNGNACAKRLDTLTSSAKRPRPTKNGCVEALLLPHEAVRAT</sequence>
<dbReference type="Proteomes" id="UP001159363">
    <property type="component" value="Chromosome 3"/>
</dbReference>
<gene>
    <name evidence="1" type="ORF">PR048_008827</name>
</gene>
<organism evidence="1 2">
    <name type="scientific">Dryococelus australis</name>
    <dbReference type="NCBI Taxonomy" id="614101"/>
    <lineage>
        <taxon>Eukaryota</taxon>
        <taxon>Metazoa</taxon>
        <taxon>Ecdysozoa</taxon>
        <taxon>Arthropoda</taxon>
        <taxon>Hexapoda</taxon>
        <taxon>Insecta</taxon>
        <taxon>Pterygota</taxon>
        <taxon>Neoptera</taxon>
        <taxon>Polyneoptera</taxon>
        <taxon>Phasmatodea</taxon>
        <taxon>Verophasmatodea</taxon>
        <taxon>Anareolatae</taxon>
        <taxon>Phasmatidae</taxon>
        <taxon>Eurycanthinae</taxon>
        <taxon>Dryococelus</taxon>
    </lineage>
</organism>
<protein>
    <submittedName>
        <fullName evidence="1">Uncharacterized protein</fullName>
    </submittedName>
</protein>
<evidence type="ECO:0000313" key="1">
    <source>
        <dbReference type="EMBL" id="KAJ8889328.1"/>
    </source>
</evidence>
<reference evidence="1 2" key="1">
    <citation type="submission" date="2023-02" db="EMBL/GenBank/DDBJ databases">
        <title>LHISI_Scaffold_Assembly.</title>
        <authorList>
            <person name="Stuart O.P."/>
            <person name="Cleave R."/>
            <person name="Magrath M.J.L."/>
            <person name="Mikheyev A.S."/>
        </authorList>
    </citation>
    <scope>NUCLEOTIDE SEQUENCE [LARGE SCALE GENOMIC DNA]</scope>
    <source>
        <strain evidence="1">Daus_M_001</strain>
        <tissue evidence="1">Leg muscle</tissue>
    </source>
</reference>
<accession>A0ABQ9I009</accession>
<dbReference type="EMBL" id="JARBHB010000003">
    <property type="protein sequence ID" value="KAJ8889328.1"/>
    <property type="molecule type" value="Genomic_DNA"/>
</dbReference>
<comment type="caution">
    <text evidence="1">The sequence shown here is derived from an EMBL/GenBank/DDBJ whole genome shotgun (WGS) entry which is preliminary data.</text>
</comment>